<accession>R7UU76</accession>
<evidence type="ECO:0000256" key="11">
    <source>
        <dbReference type="ARBA" id="ARBA00033098"/>
    </source>
</evidence>
<proteinExistence type="inferred from homology"/>
<dbReference type="EMBL" id="AMQN01006276">
    <property type="status" value="NOT_ANNOTATED_CDS"/>
    <property type="molecule type" value="Genomic_DNA"/>
</dbReference>
<feature type="active site" description="Nucleophile" evidence="12">
    <location>
        <position position="220"/>
    </location>
</feature>
<evidence type="ECO:0000256" key="4">
    <source>
        <dbReference type="ARBA" id="ARBA00022801"/>
    </source>
</evidence>
<name>R7UU76_CAPTE</name>
<evidence type="ECO:0000313" key="16">
    <source>
        <dbReference type="EMBL" id="ELU09745.1"/>
    </source>
</evidence>
<dbReference type="OrthoDB" id="440760at2759"/>
<evidence type="ECO:0000256" key="8">
    <source>
        <dbReference type="ARBA" id="ARBA00023157"/>
    </source>
</evidence>
<dbReference type="Pfam" id="PF02057">
    <property type="entry name" value="Glyco_hydro_59"/>
    <property type="match status" value="1"/>
</dbReference>
<dbReference type="Gene3D" id="3.20.20.70">
    <property type="entry name" value="Aldolase class I"/>
    <property type="match status" value="1"/>
</dbReference>
<keyword evidence="18" id="KW-1185">Reference proteome</keyword>
<dbReference type="EnsemblMetazoa" id="CapteT206938">
    <property type="protein sequence ID" value="CapteP206938"/>
    <property type="gene ID" value="CapteG206938"/>
</dbReference>
<keyword evidence="3" id="KW-0732">Signal</keyword>
<evidence type="ECO:0000313" key="17">
    <source>
        <dbReference type="EnsemblMetazoa" id="CapteP206938"/>
    </source>
</evidence>
<evidence type="ECO:0000256" key="1">
    <source>
        <dbReference type="ARBA" id="ARBA00005637"/>
    </source>
</evidence>
<dbReference type="OMA" id="WIMKEAK"/>
<feature type="active site" description="Proton donor/acceptor" evidence="12">
    <location>
        <position position="141"/>
    </location>
</feature>
<dbReference type="Proteomes" id="UP000014760">
    <property type="component" value="Unassembled WGS sequence"/>
</dbReference>
<evidence type="ECO:0000259" key="14">
    <source>
        <dbReference type="Pfam" id="PF17387"/>
    </source>
</evidence>
<dbReference type="InterPro" id="IPR017853">
    <property type="entry name" value="GH"/>
</dbReference>
<dbReference type="GO" id="GO:0005764">
    <property type="term" value="C:lysosome"/>
    <property type="evidence" value="ECO:0007669"/>
    <property type="project" value="TreeGrafter"/>
</dbReference>
<keyword evidence="6" id="KW-0442">Lipid degradation</keyword>
<feature type="domain" description="Glycosyl hydrolase family 59 catalytic" evidence="13">
    <location>
        <begin position="7"/>
        <end position="295"/>
    </location>
</feature>
<dbReference type="Pfam" id="PF21708">
    <property type="entry name" value="Glyco_hydro_59_C"/>
    <property type="match status" value="1"/>
</dbReference>
<dbReference type="PANTHER" id="PTHR15172:SF1">
    <property type="entry name" value="GALACTOCEREBROSIDASE"/>
    <property type="match status" value="1"/>
</dbReference>
<feature type="domain" description="Glycosyl hydrolase family 59 C-terminal lectin" evidence="15">
    <location>
        <begin position="453"/>
        <end position="626"/>
    </location>
</feature>
<dbReference type="Gene3D" id="2.60.120.560">
    <property type="entry name" value="Exo-inulinase, domain 1"/>
    <property type="match status" value="1"/>
</dbReference>
<gene>
    <name evidence="16" type="ORF">CAPTEDRAFT_206938</name>
</gene>
<keyword evidence="5" id="KW-0746">Sphingolipid metabolism</keyword>
<evidence type="ECO:0000259" key="15">
    <source>
        <dbReference type="Pfam" id="PF21708"/>
    </source>
</evidence>
<dbReference type="Pfam" id="PF17387">
    <property type="entry name" value="Glyco_hydro_59M"/>
    <property type="match status" value="1"/>
</dbReference>
<dbReference type="SUPFAM" id="SSF51445">
    <property type="entry name" value="(Trans)glycosidases"/>
    <property type="match status" value="1"/>
</dbReference>
<keyword evidence="4" id="KW-0378">Hydrolase</keyword>
<dbReference type="InterPro" id="IPR049162">
    <property type="entry name" value="GH59_C"/>
</dbReference>
<feature type="domain" description="Glycosyl hydrolase family 59 central" evidence="14">
    <location>
        <begin position="308"/>
        <end position="417"/>
    </location>
</feature>
<evidence type="ECO:0000313" key="18">
    <source>
        <dbReference type="Proteomes" id="UP000014760"/>
    </source>
</evidence>
<dbReference type="GO" id="GO:0004336">
    <property type="term" value="F:galactosylceramidase activity"/>
    <property type="evidence" value="ECO:0007669"/>
    <property type="project" value="UniProtKB-EC"/>
</dbReference>
<dbReference type="InterPro" id="IPR035394">
    <property type="entry name" value="Glyco_hydro_59_dom"/>
</dbReference>
<dbReference type="PANTHER" id="PTHR15172">
    <property type="entry name" value="GALACTOCEREBROSIDASE"/>
    <property type="match status" value="1"/>
</dbReference>
<evidence type="ECO:0000256" key="6">
    <source>
        <dbReference type="ARBA" id="ARBA00022963"/>
    </source>
</evidence>
<protein>
    <recommendedName>
        <fullName evidence="2">galactosylceramidase</fullName>
        <ecNumber evidence="2">3.2.1.46</ecNumber>
    </recommendedName>
    <alternativeName>
        <fullName evidence="11">Galactosylceramidase</fullName>
    </alternativeName>
</protein>
<dbReference type="Gene3D" id="3.20.20.80">
    <property type="entry name" value="Glycosidases"/>
    <property type="match status" value="1"/>
</dbReference>
<dbReference type="InterPro" id="IPR049161">
    <property type="entry name" value="GH59_cat"/>
</dbReference>
<dbReference type="InterPro" id="IPR013785">
    <property type="entry name" value="Aldolase_TIM"/>
</dbReference>
<dbReference type="GO" id="GO:0016020">
    <property type="term" value="C:membrane"/>
    <property type="evidence" value="ECO:0007669"/>
    <property type="project" value="GOC"/>
</dbReference>
<evidence type="ECO:0000256" key="7">
    <source>
        <dbReference type="ARBA" id="ARBA00023098"/>
    </source>
</evidence>
<dbReference type="InterPro" id="IPR001286">
    <property type="entry name" value="Glyco_hydro_59"/>
</dbReference>
<evidence type="ECO:0000256" key="5">
    <source>
        <dbReference type="ARBA" id="ARBA00022919"/>
    </source>
</evidence>
<evidence type="ECO:0000256" key="2">
    <source>
        <dbReference type="ARBA" id="ARBA00012657"/>
    </source>
</evidence>
<evidence type="ECO:0000256" key="9">
    <source>
        <dbReference type="ARBA" id="ARBA00023180"/>
    </source>
</evidence>
<comment type="similarity">
    <text evidence="1">Belongs to the glycosyl hydrolase 59 family.</text>
</comment>
<dbReference type="EC" id="3.2.1.46" evidence="2"/>
<evidence type="ECO:0000256" key="3">
    <source>
        <dbReference type="ARBA" id="ARBA00022729"/>
    </source>
</evidence>
<dbReference type="GO" id="GO:0006683">
    <property type="term" value="P:galactosylceramide catabolic process"/>
    <property type="evidence" value="ECO:0007669"/>
    <property type="project" value="InterPro"/>
</dbReference>
<keyword evidence="8" id="KW-1015">Disulfide bond</keyword>
<evidence type="ECO:0000259" key="13">
    <source>
        <dbReference type="Pfam" id="PF02057"/>
    </source>
</evidence>
<reference evidence="18" key="1">
    <citation type="submission" date="2012-12" db="EMBL/GenBank/DDBJ databases">
        <authorList>
            <person name="Hellsten U."/>
            <person name="Grimwood J."/>
            <person name="Chapman J.A."/>
            <person name="Shapiro H."/>
            <person name="Aerts A."/>
            <person name="Otillar R.P."/>
            <person name="Terry A.Y."/>
            <person name="Boore J.L."/>
            <person name="Simakov O."/>
            <person name="Marletaz F."/>
            <person name="Cho S.-J."/>
            <person name="Edsinger-Gonzales E."/>
            <person name="Havlak P."/>
            <person name="Kuo D.-H."/>
            <person name="Larsson T."/>
            <person name="Lv J."/>
            <person name="Arendt D."/>
            <person name="Savage R."/>
            <person name="Osoegawa K."/>
            <person name="de Jong P."/>
            <person name="Lindberg D.R."/>
            <person name="Seaver E.C."/>
            <person name="Weisblat D.A."/>
            <person name="Putnam N.H."/>
            <person name="Grigoriev I.V."/>
            <person name="Rokhsar D.S."/>
        </authorList>
    </citation>
    <scope>NUCLEOTIDE SEQUENCE</scope>
    <source>
        <strain evidence="18">I ESC-2004</strain>
    </source>
</reference>
<dbReference type="AlphaFoldDB" id="R7UU76"/>
<reference evidence="17" key="3">
    <citation type="submission" date="2015-06" db="UniProtKB">
        <authorList>
            <consortium name="EnsemblMetazoa"/>
        </authorList>
    </citation>
    <scope>IDENTIFICATION</scope>
</reference>
<dbReference type="EMBL" id="KB297987">
    <property type="protein sequence ID" value="ELU09745.1"/>
    <property type="molecule type" value="Genomic_DNA"/>
</dbReference>
<keyword evidence="7" id="KW-0443">Lipid metabolism</keyword>
<organism evidence="16">
    <name type="scientific">Capitella teleta</name>
    <name type="common">Polychaete worm</name>
    <dbReference type="NCBI Taxonomy" id="283909"/>
    <lineage>
        <taxon>Eukaryota</taxon>
        <taxon>Metazoa</taxon>
        <taxon>Spiralia</taxon>
        <taxon>Lophotrochozoa</taxon>
        <taxon>Annelida</taxon>
        <taxon>Polychaeta</taxon>
        <taxon>Sedentaria</taxon>
        <taxon>Scolecida</taxon>
        <taxon>Capitellidae</taxon>
        <taxon>Capitella</taxon>
    </lineage>
</organism>
<evidence type="ECO:0000256" key="10">
    <source>
        <dbReference type="ARBA" id="ARBA00023295"/>
    </source>
</evidence>
<dbReference type="HOGENOM" id="CLU_015456_2_0_1"/>
<keyword evidence="10" id="KW-0326">Glycosidase</keyword>
<dbReference type="PRINTS" id="PR00850">
    <property type="entry name" value="GLHYDRLASE59"/>
</dbReference>
<reference evidence="16 18" key="2">
    <citation type="journal article" date="2013" name="Nature">
        <title>Insights into bilaterian evolution from three spiralian genomes.</title>
        <authorList>
            <person name="Simakov O."/>
            <person name="Marletaz F."/>
            <person name="Cho S.J."/>
            <person name="Edsinger-Gonzales E."/>
            <person name="Havlak P."/>
            <person name="Hellsten U."/>
            <person name="Kuo D.H."/>
            <person name="Larsson T."/>
            <person name="Lv J."/>
            <person name="Arendt D."/>
            <person name="Savage R."/>
            <person name="Osoegawa K."/>
            <person name="de Jong P."/>
            <person name="Grimwood J."/>
            <person name="Chapman J.A."/>
            <person name="Shapiro H."/>
            <person name="Aerts A."/>
            <person name="Otillar R.P."/>
            <person name="Terry A.Y."/>
            <person name="Boore J.L."/>
            <person name="Grigoriev I.V."/>
            <person name="Lindberg D.R."/>
            <person name="Seaver E.C."/>
            <person name="Weisblat D.A."/>
            <person name="Putnam N.H."/>
            <person name="Rokhsar D.S."/>
        </authorList>
    </citation>
    <scope>NUCLEOTIDE SEQUENCE</scope>
    <source>
        <strain evidence="16 18">I ESC-2004</strain>
    </source>
</reference>
<sequence length="629" mass="70021">MSLSNKAIATSKLLTTYPKKQQSDILDFLFKPNFGASLQILKVEIGGDAQSSEGTESSHMHEEWDENYNRGYEWWMMKEAKRRNPSIKLIGLPWGFPGWLGGGDWFPFHNPNKTAKYITNWILGAKKFHNLDIDYVGIWNEKWYDPMYVKVLRAMLNDLGLKKVQIIAADLLPVDCWDITNDLSRDAQLNSSIGILGCHYGGTESSEMAKDSGKPLWSSEDWSVFNDENGGGCMARLLNRNYVNGLITSTIAWNILYAYYPKLMYGGVGLMTAIEPWSGYFSVQSPIWMAAHTTQFTSPGWRYLAHGSGVGWLKGGGSIVSLTNSSDLTIILETMDAAAHNFCPRNDAEKIPVKTQNISLIINSDILTMHLWFSQLGMNITRSVYFKYLGPMTVVNNTIHLHLEVNSVYTLTTLTQGHRGEVNDIPRSGSFPLPYSDNFEGYTIDQEAANFAQQVGVFEVHQSCSAKRGKILRQVLLNAPVHWCPEVLTQPFAVIGDYAWNDLRADVSVMIPHVNSSRAAFLALKVDQGSCTAFLAQGVFLWVTPSSRSFELSFDLARTKKLASGPVAVGYDEWCSLSLQIKNETLTASVNGKILFRSVLASLPTEGFVAIGADGFGQVEFDDFALLKP</sequence>
<keyword evidence="9" id="KW-0325">Glycoprotein</keyword>
<evidence type="ECO:0000256" key="12">
    <source>
        <dbReference type="PIRSR" id="PIRSR601286-50"/>
    </source>
</evidence>
<dbReference type="STRING" id="283909.R7UU76"/>